<evidence type="ECO:0000256" key="2">
    <source>
        <dbReference type="SAM" id="Phobius"/>
    </source>
</evidence>
<proteinExistence type="predicted"/>
<dbReference type="AlphaFoldDB" id="A0A8C2L7U4"/>
<dbReference type="SMART" id="SM00409">
    <property type="entry name" value="IG"/>
    <property type="match status" value="1"/>
</dbReference>
<dbReference type="InterPro" id="IPR013783">
    <property type="entry name" value="Ig-like_fold"/>
</dbReference>
<dbReference type="SUPFAM" id="SSF48726">
    <property type="entry name" value="Immunoglobulin"/>
    <property type="match status" value="1"/>
</dbReference>
<dbReference type="GO" id="GO:0050853">
    <property type="term" value="P:B cell receptor signaling pathway"/>
    <property type="evidence" value="ECO:0007669"/>
    <property type="project" value="TreeGrafter"/>
</dbReference>
<feature type="domain" description="Ig-like" evidence="3">
    <location>
        <begin position="53"/>
        <end position="135"/>
    </location>
</feature>
<dbReference type="InterPro" id="IPR007110">
    <property type="entry name" value="Ig-like_dom"/>
</dbReference>
<dbReference type="SMART" id="SM00408">
    <property type="entry name" value="IGc2"/>
    <property type="match status" value="1"/>
</dbReference>
<dbReference type="PANTHER" id="PTHR14334">
    <property type="entry name" value="B-CELL ANTIGEN RECEPTOR COMPLEX-ASSOCIATED PROTEIN"/>
    <property type="match status" value="1"/>
</dbReference>
<dbReference type="InterPro" id="IPR013106">
    <property type="entry name" value="Ig_V-set"/>
</dbReference>
<dbReference type="Pfam" id="PF07679">
    <property type="entry name" value="I-set"/>
    <property type="match status" value="1"/>
</dbReference>
<keyword evidence="1" id="KW-0393">Immunoglobulin domain</keyword>
<feature type="transmembrane region" description="Helical" evidence="2">
    <location>
        <begin position="20"/>
        <end position="40"/>
    </location>
</feature>
<keyword evidence="2" id="KW-0472">Membrane</keyword>
<dbReference type="InterPro" id="IPR003599">
    <property type="entry name" value="Ig_sub"/>
</dbReference>
<evidence type="ECO:0000313" key="5">
    <source>
        <dbReference type="Proteomes" id="UP000694701"/>
    </source>
</evidence>
<dbReference type="InterPro" id="IPR013098">
    <property type="entry name" value="Ig_I-set"/>
</dbReference>
<dbReference type="GO" id="GO:0009897">
    <property type="term" value="C:external side of plasma membrane"/>
    <property type="evidence" value="ECO:0007669"/>
    <property type="project" value="TreeGrafter"/>
</dbReference>
<dbReference type="PROSITE" id="PS50835">
    <property type="entry name" value="IG_LIKE"/>
    <property type="match status" value="1"/>
</dbReference>
<organism evidence="4 5">
    <name type="scientific">Cyprinus carpio</name>
    <name type="common">Common carp</name>
    <dbReference type="NCBI Taxonomy" id="7962"/>
    <lineage>
        <taxon>Eukaryota</taxon>
        <taxon>Metazoa</taxon>
        <taxon>Chordata</taxon>
        <taxon>Craniata</taxon>
        <taxon>Vertebrata</taxon>
        <taxon>Euteleostomi</taxon>
        <taxon>Actinopterygii</taxon>
        <taxon>Neopterygii</taxon>
        <taxon>Teleostei</taxon>
        <taxon>Ostariophysi</taxon>
        <taxon>Cypriniformes</taxon>
        <taxon>Cyprinidae</taxon>
        <taxon>Cyprininae</taxon>
        <taxon>Cyprinus</taxon>
    </lineage>
</organism>
<reference evidence="4" key="1">
    <citation type="submission" date="2025-08" db="UniProtKB">
        <authorList>
            <consortium name="Ensembl"/>
        </authorList>
    </citation>
    <scope>IDENTIFICATION</scope>
</reference>
<keyword evidence="2" id="KW-0812">Transmembrane</keyword>
<evidence type="ECO:0000259" key="3">
    <source>
        <dbReference type="PROSITE" id="PS50835"/>
    </source>
</evidence>
<feature type="transmembrane region" description="Helical" evidence="2">
    <location>
        <begin position="152"/>
        <end position="173"/>
    </location>
</feature>
<dbReference type="CDD" id="cd00099">
    <property type="entry name" value="IgV"/>
    <property type="match status" value="1"/>
</dbReference>
<gene>
    <name evidence="4" type="primary">cd79b</name>
</gene>
<dbReference type="GO" id="GO:0019815">
    <property type="term" value="C:B cell receptor complex"/>
    <property type="evidence" value="ECO:0007669"/>
    <property type="project" value="TreeGrafter"/>
</dbReference>
<dbReference type="PANTHER" id="PTHR14334:SF2">
    <property type="entry name" value="B-CELL ANTIGEN RECEPTOR COMPLEX-ASSOCIATED PROTEIN BETA CHAIN"/>
    <property type="match status" value="1"/>
</dbReference>
<dbReference type="Gene3D" id="2.60.40.10">
    <property type="entry name" value="Immunoglobulins"/>
    <property type="match status" value="1"/>
</dbReference>
<keyword evidence="2" id="KW-1133">Transmembrane helix</keyword>
<dbReference type="InterPro" id="IPR003598">
    <property type="entry name" value="Ig_sub2"/>
</dbReference>
<dbReference type="GO" id="GO:0030183">
    <property type="term" value="P:B cell differentiation"/>
    <property type="evidence" value="ECO:0007669"/>
    <property type="project" value="TreeGrafter"/>
</dbReference>
<evidence type="ECO:0000313" key="4">
    <source>
        <dbReference type="Ensembl" id="ENSCCRP00020118298.1"/>
    </source>
</evidence>
<sequence length="228" mass="26119">MPCMFLGFTSAANLKMTFAILNELCLMYFLFIHLIFSAEVNIHVFQKPRFIGVKTGRTVTIYCVTSDPSLTAQVEWYKDPAYKNQLKNGQKIRITEKSDKMNASITVKKVEIEDSGTYFCKLNKTNGPGTELQVSRYSDPKTILMRSRVKDVFIFLQAILLILCVVVPLVHIYKLEKKEDAIYEEPEDDHIYEGLEIERCGGTDVYEDITGYARDTEAAWEVESPDQE</sequence>
<dbReference type="Ensembl" id="ENSCCRT00020128941.1">
    <property type="protein sequence ID" value="ENSCCRP00020118298.1"/>
    <property type="gene ID" value="ENSCCRG00020053179.1"/>
</dbReference>
<accession>A0A8C2L7U4</accession>
<dbReference type="InterPro" id="IPR036179">
    <property type="entry name" value="Ig-like_dom_sf"/>
</dbReference>
<name>A0A8C2L7U4_CYPCA</name>
<dbReference type="Proteomes" id="UP000694701">
    <property type="component" value="Unplaced"/>
</dbReference>
<dbReference type="SMART" id="SM00406">
    <property type="entry name" value="IGv"/>
    <property type="match status" value="1"/>
</dbReference>
<protein>
    <recommendedName>
        <fullName evidence="3">Ig-like domain-containing protein</fullName>
    </recommendedName>
</protein>
<evidence type="ECO:0000256" key="1">
    <source>
        <dbReference type="ARBA" id="ARBA00023319"/>
    </source>
</evidence>